<dbReference type="AlphaFoldDB" id="A0A1G6U5F7"/>
<dbReference type="EMBL" id="FNAD01000003">
    <property type="protein sequence ID" value="SDD36533.1"/>
    <property type="molecule type" value="Genomic_DNA"/>
</dbReference>
<gene>
    <name evidence="2" type="ORF">SAMN05216270_103328</name>
</gene>
<feature type="domain" description="Carbohydrate kinase PfkB" evidence="1">
    <location>
        <begin position="123"/>
        <end position="202"/>
    </location>
</feature>
<dbReference type="OrthoDB" id="9779730at2"/>
<dbReference type="STRING" id="58114.SAMN05216270_103328"/>
<evidence type="ECO:0000313" key="2">
    <source>
        <dbReference type="EMBL" id="SDD36533.1"/>
    </source>
</evidence>
<keyword evidence="3" id="KW-1185">Reference proteome</keyword>
<name>A0A1G6U5F7_9ACTN</name>
<evidence type="ECO:0000259" key="1">
    <source>
        <dbReference type="Pfam" id="PF00294"/>
    </source>
</evidence>
<dbReference type="Gene3D" id="3.40.1190.20">
    <property type="match status" value="1"/>
</dbReference>
<dbReference type="RefSeq" id="WP_143014802.1">
    <property type="nucleotide sequence ID" value="NZ_FNAD01000003.1"/>
</dbReference>
<dbReference type="GO" id="GO:0016301">
    <property type="term" value="F:kinase activity"/>
    <property type="evidence" value="ECO:0007669"/>
    <property type="project" value="UniProtKB-KW"/>
</dbReference>
<dbReference type="InterPro" id="IPR029056">
    <property type="entry name" value="Ribokinase-like"/>
</dbReference>
<proteinExistence type="predicted"/>
<dbReference type="InterPro" id="IPR011611">
    <property type="entry name" value="PfkB_dom"/>
</dbReference>
<dbReference type="Pfam" id="PF00294">
    <property type="entry name" value="PfkB"/>
    <property type="match status" value="1"/>
</dbReference>
<sequence length="234" mass="24734">MALVVQGMKTAVTGTTADLVGHGLGRLGQAPVVIDGDELDLIEIMERGGTLGLIHIGPGEAKAMHAYADQCRDLGLEFSADPGDLEGEEAVEFFTGAKFLVTSQDRYQLLQATTGLSDDEILERVRVRVTTLDQDGVEIAGHDMDRVRVPFARAREIIDPAGGGEAFTAGLLAGLGWGMSLRRAAEVGSQLTALALETVGPQGYAVNQVEFVHRLEQSYGPAAAAEASAYLLPD</sequence>
<protein>
    <submittedName>
        <fullName evidence="2">Adenosine kinase</fullName>
    </submittedName>
</protein>
<organism evidence="2 3">
    <name type="scientific">Glycomyces harbinensis</name>
    <dbReference type="NCBI Taxonomy" id="58114"/>
    <lineage>
        <taxon>Bacteria</taxon>
        <taxon>Bacillati</taxon>
        <taxon>Actinomycetota</taxon>
        <taxon>Actinomycetes</taxon>
        <taxon>Glycomycetales</taxon>
        <taxon>Glycomycetaceae</taxon>
        <taxon>Glycomyces</taxon>
    </lineage>
</organism>
<reference evidence="3" key="1">
    <citation type="submission" date="2016-10" db="EMBL/GenBank/DDBJ databases">
        <authorList>
            <person name="Varghese N."/>
            <person name="Submissions S."/>
        </authorList>
    </citation>
    <scope>NUCLEOTIDE SEQUENCE [LARGE SCALE GENOMIC DNA]</scope>
    <source>
        <strain evidence="3">CGMCC 4.3516</strain>
    </source>
</reference>
<dbReference type="SUPFAM" id="SSF53613">
    <property type="entry name" value="Ribokinase-like"/>
    <property type="match status" value="1"/>
</dbReference>
<accession>A0A1G6U5F7</accession>
<dbReference type="Proteomes" id="UP000198949">
    <property type="component" value="Unassembled WGS sequence"/>
</dbReference>
<keyword evidence="2" id="KW-0418">Kinase</keyword>
<evidence type="ECO:0000313" key="3">
    <source>
        <dbReference type="Proteomes" id="UP000198949"/>
    </source>
</evidence>
<keyword evidence="2" id="KW-0808">Transferase</keyword>